<evidence type="ECO:0000256" key="9">
    <source>
        <dbReference type="ARBA" id="ARBA00023136"/>
    </source>
</evidence>
<gene>
    <name evidence="11" type="ORF">LADA_0G11936G</name>
</gene>
<proteinExistence type="inferred from homology"/>
<evidence type="ECO:0000256" key="3">
    <source>
        <dbReference type="ARBA" id="ARBA00005738"/>
    </source>
</evidence>
<dbReference type="Pfam" id="PF10233">
    <property type="entry name" value="Cg6151-P"/>
    <property type="match status" value="1"/>
</dbReference>
<dbReference type="OrthoDB" id="5591789at2759"/>
<dbReference type="PANTHER" id="PTHR13314">
    <property type="entry name" value="CALCIUM CHANNEL FLOWER HOMOLOG"/>
    <property type="match status" value="1"/>
</dbReference>
<dbReference type="GO" id="GO:0000139">
    <property type="term" value="C:Golgi membrane"/>
    <property type="evidence" value="ECO:0007669"/>
    <property type="project" value="UniProtKB-SubCell"/>
</dbReference>
<keyword evidence="7 10" id="KW-1133">Transmembrane helix</keyword>
<evidence type="ECO:0000256" key="1">
    <source>
        <dbReference type="ARBA" id="ARBA00003246"/>
    </source>
</evidence>
<reference evidence="12" key="1">
    <citation type="submission" date="2016-03" db="EMBL/GenBank/DDBJ databases">
        <authorList>
            <person name="Devillers H."/>
        </authorList>
    </citation>
    <scope>NUCLEOTIDE SEQUENCE [LARGE SCALE GENOMIC DNA]</scope>
</reference>
<comment type="similarity">
    <text evidence="3">Belongs to the TVP18 family.</text>
</comment>
<evidence type="ECO:0000256" key="10">
    <source>
        <dbReference type="SAM" id="Phobius"/>
    </source>
</evidence>
<evidence type="ECO:0000313" key="11">
    <source>
        <dbReference type="EMBL" id="SCU94868.1"/>
    </source>
</evidence>
<dbReference type="STRING" id="1266660.A0A1G4JV97"/>
<organism evidence="11 12">
    <name type="scientific">Lachancea dasiensis</name>
    <dbReference type="NCBI Taxonomy" id="1072105"/>
    <lineage>
        <taxon>Eukaryota</taxon>
        <taxon>Fungi</taxon>
        <taxon>Dikarya</taxon>
        <taxon>Ascomycota</taxon>
        <taxon>Saccharomycotina</taxon>
        <taxon>Saccharomycetes</taxon>
        <taxon>Saccharomycetales</taxon>
        <taxon>Saccharomycetaceae</taxon>
        <taxon>Lachancea</taxon>
    </lineage>
</organism>
<dbReference type="GO" id="GO:0016192">
    <property type="term" value="P:vesicle-mediated transport"/>
    <property type="evidence" value="ECO:0007669"/>
    <property type="project" value="EnsemblFungi"/>
</dbReference>
<name>A0A1G4JV97_9SACH</name>
<dbReference type="Proteomes" id="UP000190274">
    <property type="component" value="Chromosome G"/>
</dbReference>
<comment type="function">
    <text evidence="1">Golgi membrane protein involved in vesicular trafficking.</text>
</comment>
<dbReference type="PANTHER" id="PTHR13314:SF2">
    <property type="entry name" value="CALCIUM CHANNEL FLOWER HOMOLOG"/>
    <property type="match status" value="1"/>
</dbReference>
<feature type="transmembrane region" description="Helical" evidence="10">
    <location>
        <begin position="26"/>
        <end position="47"/>
    </location>
</feature>
<accession>A0A1G4JV97</accession>
<keyword evidence="9 10" id="KW-0472">Membrane</keyword>
<comment type="subcellular location">
    <subcellularLocation>
        <location evidence="2">Golgi apparatus membrane</location>
        <topology evidence="2">Multi-pass membrane protein</topology>
    </subcellularLocation>
</comment>
<evidence type="ECO:0000256" key="4">
    <source>
        <dbReference type="ARBA" id="ARBA00013563"/>
    </source>
</evidence>
<keyword evidence="8" id="KW-0333">Golgi apparatus</keyword>
<keyword evidence="6 10" id="KW-0812">Transmembrane</keyword>
<evidence type="ECO:0000313" key="12">
    <source>
        <dbReference type="Proteomes" id="UP000190274"/>
    </source>
</evidence>
<dbReference type="SMART" id="SM01077">
    <property type="entry name" value="Cg6151-P"/>
    <property type="match status" value="1"/>
</dbReference>
<sequence>MALNIKQFINFGGIARDLKSFNFSVYGQWFGFINILLCIALGIANLFHVSAVIIFGIISILQGLVILFIEIPFLLKICPLSDNFIEFIKRFATNGKRSLFYIAMAAIQFCSIPVMLTSLVVVGAGLTISSLSYGVAFFKHQQFQNSSIIKSPADDDFPHEAVVREML</sequence>
<protein>
    <recommendedName>
        <fullName evidence="4">Golgi apparatus membrane protein TVP18</fullName>
    </recommendedName>
    <alternativeName>
        <fullName evidence="5">Golgi apparatus membrane protein tvp18</fullName>
    </alternativeName>
</protein>
<dbReference type="EMBL" id="LT598457">
    <property type="protein sequence ID" value="SCU94868.1"/>
    <property type="molecule type" value="Genomic_DNA"/>
</dbReference>
<evidence type="ECO:0000256" key="7">
    <source>
        <dbReference type="ARBA" id="ARBA00022989"/>
    </source>
</evidence>
<evidence type="ECO:0000256" key="8">
    <source>
        <dbReference type="ARBA" id="ARBA00023034"/>
    </source>
</evidence>
<keyword evidence="12" id="KW-1185">Reference proteome</keyword>
<evidence type="ECO:0000256" key="2">
    <source>
        <dbReference type="ARBA" id="ARBA00004653"/>
    </source>
</evidence>
<dbReference type="AlphaFoldDB" id="A0A1G4JV97"/>
<feature type="transmembrane region" description="Helical" evidence="10">
    <location>
        <begin position="99"/>
        <end position="128"/>
    </location>
</feature>
<feature type="transmembrane region" description="Helical" evidence="10">
    <location>
        <begin position="53"/>
        <end position="78"/>
    </location>
</feature>
<evidence type="ECO:0000256" key="6">
    <source>
        <dbReference type="ARBA" id="ARBA00022692"/>
    </source>
</evidence>
<evidence type="ECO:0000256" key="5">
    <source>
        <dbReference type="ARBA" id="ARBA00020655"/>
    </source>
</evidence>
<dbReference type="InterPro" id="IPR019365">
    <property type="entry name" value="TVP18/Ca-channel_flower"/>
</dbReference>